<reference evidence="4 5" key="1">
    <citation type="submission" date="2018-02" db="EMBL/GenBank/DDBJ databases">
        <title>Draft genome sequences of Elsinoe sp., causing black scab on jojoba.</title>
        <authorList>
            <person name="Stodart B."/>
            <person name="Jeffress S."/>
            <person name="Ash G."/>
            <person name="Arun Chinnappa K."/>
        </authorList>
    </citation>
    <scope>NUCLEOTIDE SEQUENCE [LARGE SCALE GENOMIC DNA]</scope>
    <source>
        <strain evidence="4 5">Hillstone_2</strain>
    </source>
</reference>
<evidence type="ECO:0000313" key="4">
    <source>
        <dbReference type="EMBL" id="TKX22388.1"/>
    </source>
</evidence>
<dbReference type="Proteomes" id="UP000308133">
    <property type="component" value="Unassembled WGS sequence"/>
</dbReference>
<keyword evidence="1" id="KW-0805">Transcription regulation</keyword>
<proteinExistence type="predicted"/>
<sequence>MSPKWWSMPWDPNVAARSEASAFDETIRLMNQFTYHHLVVQLHLPYLLQPSSAAQNYEHNKLAAAVSSRAIITQFVAFRQPASRYASYTSSSIDSLVKSCNTSN</sequence>
<keyword evidence="2" id="KW-0804">Transcription</keyword>
<evidence type="ECO:0000256" key="3">
    <source>
        <dbReference type="ARBA" id="ARBA00023242"/>
    </source>
</evidence>
<dbReference type="EMBL" id="PTQR01000066">
    <property type="protein sequence ID" value="TKX22388.1"/>
    <property type="molecule type" value="Genomic_DNA"/>
</dbReference>
<evidence type="ECO:0000313" key="5">
    <source>
        <dbReference type="Proteomes" id="UP000308133"/>
    </source>
</evidence>
<evidence type="ECO:0000256" key="1">
    <source>
        <dbReference type="ARBA" id="ARBA00023015"/>
    </source>
</evidence>
<accession>A0A4U7AV81</accession>
<protein>
    <submittedName>
        <fullName evidence="4">Uncharacterized protein</fullName>
    </submittedName>
</protein>
<comment type="caution">
    <text evidence="4">The sequence shown here is derived from an EMBL/GenBank/DDBJ whole genome shotgun (WGS) entry which is preliminary data.</text>
</comment>
<name>A0A4U7AV81_9PEZI</name>
<evidence type="ECO:0000256" key="2">
    <source>
        <dbReference type="ARBA" id="ARBA00023163"/>
    </source>
</evidence>
<dbReference type="AlphaFoldDB" id="A0A4U7AV81"/>
<gene>
    <name evidence="4" type="ORF">C1H76_5170</name>
</gene>
<dbReference type="PANTHER" id="PTHR47840:SF1">
    <property type="entry name" value="ZN(II)2CYS6 TRANSCRIPTION FACTOR (EUROFUNG)"/>
    <property type="match status" value="1"/>
</dbReference>
<dbReference type="PANTHER" id="PTHR47840">
    <property type="entry name" value="ZN(II)2CYS6 TRANSCRIPTION FACTOR (EUROFUNG)-RELATED"/>
    <property type="match status" value="1"/>
</dbReference>
<organism evidence="4 5">
    <name type="scientific">Elsinoe australis</name>
    <dbReference type="NCBI Taxonomy" id="40998"/>
    <lineage>
        <taxon>Eukaryota</taxon>
        <taxon>Fungi</taxon>
        <taxon>Dikarya</taxon>
        <taxon>Ascomycota</taxon>
        <taxon>Pezizomycotina</taxon>
        <taxon>Dothideomycetes</taxon>
        <taxon>Dothideomycetidae</taxon>
        <taxon>Myriangiales</taxon>
        <taxon>Elsinoaceae</taxon>
        <taxon>Elsinoe</taxon>
    </lineage>
</organism>
<keyword evidence="3" id="KW-0539">Nucleus</keyword>